<evidence type="ECO:0000313" key="3">
    <source>
        <dbReference type="Proteomes" id="UP000233837"/>
    </source>
</evidence>
<dbReference type="OrthoDB" id="774437at2759"/>
<feature type="region of interest" description="Disordered" evidence="1">
    <location>
        <begin position="119"/>
        <end position="165"/>
    </location>
</feature>
<evidence type="ECO:0000313" key="2">
    <source>
        <dbReference type="EMBL" id="PKU74483.1"/>
    </source>
</evidence>
<accession>A0A2I0WFQ0</accession>
<feature type="compositionally biased region" description="Basic and acidic residues" evidence="1">
    <location>
        <begin position="145"/>
        <end position="165"/>
    </location>
</feature>
<reference evidence="2 3" key="2">
    <citation type="journal article" date="2017" name="Nature">
        <title>The Apostasia genome and the evolution of orchids.</title>
        <authorList>
            <person name="Zhang G.Q."/>
            <person name="Liu K.W."/>
            <person name="Li Z."/>
            <person name="Lohaus R."/>
            <person name="Hsiao Y.Y."/>
            <person name="Niu S.C."/>
            <person name="Wang J.Y."/>
            <person name="Lin Y.C."/>
            <person name="Xu Q."/>
            <person name="Chen L.J."/>
            <person name="Yoshida K."/>
            <person name="Fujiwara S."/>
            <person name="Wang Z.W."/>
            <person name="Zhang Y.Q."/>
            <person name="Mitsuda N."/>
            <person name="Wang M."/>
            <person name="Liu G.H."/>
            <person name="Pecoraro L."/>
            <person name="Huang H.X."/>
            <person name="Xiao X.J."/>
            <person name="Lin M."/>
            <person name="Wu X.Y."/>
            <person name="Wu W.L."/>
            <person name="Chen Y.Y."/>
            <person name="Chang S.B."/>
            <person name="Sakamoto S."/>
            <person name="Ohme-Takagi M."/>
            <person name="Yagi M."/>
            <person name="Zeng S.J."/>
            <person name="Shen C.Y."/>
            <person name="Yeh C.M."/>
            <person name="Luo Y.B."/>
            <person name="Tsai W.C."/>
            <person name="Van de Peer Y."/>
            <person name="Liu Z.J."/>
        </authorList>
    </citation>
    <scope>NUCLEOTIDE SEQUENCE [LARGE SCALE GENOMIC DNA]</scope>
    <source>
        <tissue evidence="2">The whole plant</tissue>
    </source>
</reference>
<keyword evidence="3" id="KW-1185">Reference proteome</keyword>
<name>A0A2I0WFQ0_9ASPA</name>
<sequence length="165" mass="17747">MSSPAAKEQSYQRLNHELRDVISILTGLGQPDNVGADDAMGIITLAGSNIGAMMKMEGPGASIDHTTAAVNPNGGEGTEAFANSNYQSINNAIVIGGSCGAEDPGVHLLIQDYVEGDDEGVEEYHETKSKEKKKDKEKKEKKKKEKPENEKQSAEGEDVNRNDDE</sequence>
<organism evidence="2 3">
    <name type="scientific">Dendrobium catenatum</name>
    <dbReference type="NCBI Taxonomy" id="906689"/>
    <lineage>
        <taxon>Eukaryota</taxon>
        <taxon>Viridiplantae</taxon>
        <taxon>Streptophyta</taxon>
        <taxon>Embryophyta</taxon>
        <taxon>Tracheophyta</taxon>
        <taxon>Spermatophyta</taxon>
        <taxon>Magnoliopsida</taxon>
        <taxon>Liliopsida</taxon>
        <taxon>Asparagales</taxon>
        <taxon>Orchidaceae</taxon>
        <taxon>Epidendroideae</taxon>
        <taxon>Malaxideae</taxon>
        <taxon>Dendrobiinae</taxon>
        <taxon>Dendrobium</taxon>
    </lineage>
</organism>
<dbReference type="EMBL" id="KZ502674">
    <property type="protein sequence ID" value="PKU74483.1"/>
    <property type="molecule type" value="Genomic_DNA"/>
</dbReference>
<proteinExistence type="predicted"/>
<feature type="compositionally biased region" description="Basic and acidic residues" evidence="1">
    <location>
        <begin position="122"/>
        <end position="138"/>
    </location>
</feature>
<dbReference type="PANTHER" id="PTHR33472">
    <property type="entry name" value="OS01G0106600 PROTEIN"/>
    <property type="match status" value="1"/>
</dbReference>
<dbReference type="AlphaFoldDB" id="A0A2I0WFQ0"/>
<protein>
    <submittedName>
        <fullName evidence="2">Uncharacterized protein</fullName>
    </submittedName>
</protein>
<evidence type="ECO:0000256" key="1">
    <source>
        <dbReference type="SAM" id="MobiDB-lite"/>
    </source>
</evidence>
<dbReference type="Proteomes" id="UP000233837">
    <property type="component" value="Unassembled WGS sequence"/>
</dbReference>
<dbReference type="PANTHER" id="PTHR33472:SF28">
    <property type="entry name" value="BROMO AND FHA DOMAIN-CONTAINING PROTEIN DDB_G0267958"/>
    <property type="match status" value="1"/>
</dbReference>
<reference evidence="2 3" key="1">
    <citation type="journal article" date="2016" name="Sci. Rep.">
        <title>The Dendrobium catenatum Lindl. genome sequence provides insights into polysaccharide synthase, floral development and adaptive evolution.</title>
        <authorList>
            <person name="Zhang G.Q."/>
            <person name="Xu Q."/>
            <person name="Bian C."/>
            <person name="Tsai W.C."/>
            <person name="Yeh C.M."/>
            <person name="Liu K.W."/>
            <person name="Yoshida K."/>
            <person name="Zhang L.S."/>
            <person name="Chang S.B."/>
            <person name="Chen F."/>
            <person name="Shi Y."/>
            <person name="Su Y.Y."/>
            <person name="Zhang Y.Q."/>
            <person name="Chen L.J."/>
            <person name="Yin Y."/>
            <person name="Lin M."/>
            <person name="Huang H."/>
            <person name="Deng H."/>
            <person name="Wang Z.W."/>
            <person name="Zhu S.L."/>
            <person name="Zhao X."/>
            <person name="Deng C."/>
            <person name="Niu S.C."/>
            <person name="Huang J."/>
            <person name="Wang M."/>
            <person name="Liu G.H."/>
            <person name="Yang H.J."/>
            <person name="Xiao X.J."/>
            <person name="Hsiao Y.Y."/>
            <person name="Wu W.L."/>
            <person name="Chen Y.Y."/>
            <person name="Mitsuda N."/>
            <person name="Ohme-Takagi M."/>
            <person name="Luo Y.B."/>
            <person name="Van de Peer Y."/>
            <person name="Liu Z.J."/>
        </authorList>
    </citation>
    <scope>NUCLEOTIDE SEQUENCE [LARGE SCALE GENOMIC DNA]</scope>
    <source>
        <tissue evidence="2">The whole plant</tissue>
    </source>
</reference>
<gene>
    <name evidence="2" type="ORF">MA16_Dca003686</name>
</gene>